<evidence type="ECO:0000313" key="2">
    <source>
        <dbReference type="EMBL" id="KAG2457192.1"/>
    </source>
</evidence>
<organism evidence="2 3">
    <name type="scientific">Polypterus senegalus</name>
    <name type="common">Senegal bichir</name>
    <dbReference type="NCBI Taxonomy" id="55291"/>
    <lineage>
        <taxon>Eukaryota</taxon>
        <taxon>Metazoa</taxon>
        <taxon>Chordata</taxon>
        <taxon>Craniata</taxon>
        <taxon>Vertebrata</taxon>
        <taxon>Euteleostomi</taxon>
        <taxon>Actinopterygii</taxon>
        <taxon>Polypteriformes</taxon>
        <taxon>Polypteridae</taxon>
        <taxon>Polypterus</taxon>
    </lineage>
</organism>
<gene>
    <name evidence="2" type="primary">Gemin8</name>
    <name evidence="2" type="ORF">GTO96_0012784</name>
</gene>
<protein>
    <submittedName>
        <fullName evidence="2">GEMI8 protein</fullName>
    </submittedName>
</protein>
<feature type="region of interest" description="Disordered" evidence="1">
    <location>
        <begin position="97"/>
        <end position="118"/>
    </location>
</feature>
<dbReference type="GO" id="GO:0032797">
    <property type="term" value="C:SMN complex"/>
    <property type="evidence" value="ECO:0007669"/>
    <property type="project" value="InterPro"/>
</dbReference>
<dbReference type="GO" id="GO:0000387">
    <property type="term" value="P:spliceosomal snRNP assembly"/>
    <property type="evidence" value="ECO:0007669"/>
    <property type="project" value="InterPro"/>
</dbReference>
<feature type="non-terminal residue" evidence="2">
    <location>
        <position position="1"/>
    </location>
</feature>
<dbReference type="PANTHER" id="PTHR16238">
    <property type="entry name" value="GEM-ASSOCIATED PROTEIN 8"/>
    <property type="match status" value="1"/>
</dbReference>
<evidence type="ECO:0000313" key="3">
    <source>
        <dbReference type="Proteomes" id="UP000886611"/>
    </source>
</evidence>
<dbReference type="EMBL" id="JAATIS010008602">
    <property type="protein sequence ID" value="KAG2457192.1"/>
    <property type="molecule type" value="Genomic_DNA"/>
</dbReference>
<feature type="region of interest" description="Disordered" evidence="1">
    <location>
        <begin position="159"/>
        <end position="183"/>
    </location>
</feature>
<dbReference type="PANTHER" id="PTHR16238:SF7">
    <property type="entry name" value="GEM-ASSOCIATED PROTEIN 8"/>
    <property type="match status" value="1"/>
</dbReference>
<evidence type="ECO:0000256" key="1">
    <source>
        <dbReference type="SAM" id="MobiDB-lite"/>
    </source>
</evidence>
<reference evidence="2 3" key="1">
    <citation type="journal article" date="2021" name="Cell">
        <title>Tracing the genetic footprints of vertebrate landing in non-teleost ray-finned fishes.</title>
        <authorList>
            <person name="Bi X."/>
            <person name="Wang K."/>
            <person name="Yang L."/>
            <person name="Pan H."/>
            <person name="Jiang H."/>
            <person name="Wei Q."/>
            <person name="Fang M."/>
            <person name="Yu H."/>
            <person name="Zhu C."/>
            <person name="Cai Y."/>
            <person name="He Y."/>
            <person name="Gan X."/>
            <person name="Zeng H."/>
            <person name="Yu D."/>
            <person name="Zhu Y."/>
            <person name="Jiang H."/>
            <person name="Qiu Q."/>
            <person name="Yang H."/>
            <person name="Zhang Y.E."/>
            <person name="Wang W."/>
            <person name="Zhu M."/>
            <person name="He S."/>
            <person name="Zhang G."/>
        </authorList>
    </citation>
    <scope>NUCLEOTIDE SEQUENCE [LARGE SCALE GENOMIC DNA]</scope>
    <source>
        <strain evidence="2">Bchr_013</strain>
    </source>
</reference>
<dbReference type="RefSeq" id="XP_039599533.1">
    <property type="nucleotide sequence ID" value="XM_039743599.1"/>
</dbReference>
<feature type="compositionally biased region" description="Acidic residues" evidence="1">
    <location>
        <begin position="102"/>
        <end position="118"/>
    </location>
</feature>
<feature type="non-terminal residue" evidence="2">
    <location>
        <position position="230"/>
    </location>
</feature>
<proteinExistence type="predicted"/>
<dbReference type="AlphaFoldDB" id="A0A8X7WVG8"/>
<keyword evidence="3" id="KW-1185">Reference proteome</keyword>
<comment type="caution">
    <text evidence="2">The sequence shown here is derived from an EMBL/GenBank/DDBJ whole genome shotgun (WGS) entry which is preliminary data.</text>
</comment>
<dbReference type="Proteomes" id="UP000886611">
    <property type="component" value="Unassembled WGS sequence"/>
</dbReference>
<dbReference type="GeneID" id="120522868"/>
<dbReference type="Pfam" id="PF15348">
    <property type="entry name" value="GEMIN8"/>
    <property type="match status" value="1"/>
</dbReference>
<dbReference type="InterPro" id="IPR034754">
    <property type="entry name" value="GEMIN8"/>
</dbReference>
<name>A0A8X7WVG8_POLSE</name>
<accession>A0A8X7WVG8</accession>
<sequence length="230" mass="27247">MNEDANGDKAWYMHQAYSRYWRHYHQAMLWQKRHKQAYSKAVQSIGCFPFSSSTVNTHRYSDWNEDDYYAYSDYCFGSGKEKNWTYHSKFRKGEDDRALDIEDHESETDEESETDSEIECDVTNMEITEELRQYFAQTEKHRKELKEQQQLEAEQHSSYMPADHGLHSISGRSAKPPLEKPGERRVAEMKKLYGEDAAKIQGMETAMQLTFDRNCDKKQPKYWPVIPLKL</sequence>